<keyword evidence="3" id="KW-1185">Reference proteome</keyword>
<evidence type="ECO:0000313" key="2">
    <source>
        <dbReference type="EMBL" id="KAF9489049.1"/>
    </source>
</evidence>
<dbReference type="EMBL" id="MU154685">
    <property type="protein sequence ID" value="KAF9489049.1"/>
    <property type="molecule type" value="Genomic_DNA"/>
</dbReference>
<proteinExistence type="predicted"/>
<name>A0A9P5ZJT2_PLEER</name>
<reference evidence="2" key="1">
    <citation type="submission" date="2020-11" db="EMBL/GenBank/DDBJ databases">
        <authorList>
            <consortium name="DOE Joint Genome Institute"/>
            <person name="Ahrendt S."/>
            <person name="Riley R."/>
            <person name="Andreopoulos W."/>
            <person name="Labutti K."/>
            <person name="Pangilinan J."/>
            <person name="Ruiz-Duenas F.J."/>
            <person name="Barrasa J.M."/>
            <person name="Sanchez-Garcia M."/>
            <person name="Camarero S."/>
            <person name="Miyauchi S."/>
            <person name="Serrano A."/>
            <person name="Linde D."/>
            <person name="Babiker R."/>
            <person name="Drula E."/>
            <person name="Ayuso-Fernandez I."/>
            <person name="Pacheco R."/>
            <person name="Padilla G."/>
            <person name="Ferreira P."/>
            <person name="Barriuso J."/>
            <person name="Kellner H."/>
            <person name="Castanera R."/>
            <person name="Alfaro M."/>
            <person name="Ramirez L."/>
            <person name="Pisabarro A.G."/>
            <person name="Kuo A."/>
            <person name="Tritt A."/>
            <person name="Lipzen A."/>
            <person name="He G."/>
            <person name="Yan M."/>
            <person name="Ng V."/>
            <person name="Cullen D."/>
            <person name="Martin F."/>
            <person name="Rosso M.-N."/>
            <person name="Henrissat B."/>
            <person name="Hibbett D."/>
            <person name="Martinez A.T."/>
            <person name="Grigoriev I.V."/>
        </authorList>
    </citation>
    <scope>NUCLEOTIDE SEQUENCE</scope>
    <source>
        <strain evidence="2">ATCC 90797</strain>
    </source>
</reference>
<organism evidence="2 3">
    <name type="scientific">Pleurotus eryngii</name>
    <name type="common">Boletus of the steppes</name>
    <dbReference type="NCBI Taxonomy" id="5323"/>
    <lineage>
        <taxon>Eukaryota</taxon>
        <taxon>Fungi</taxon>
        <taxon>Dikarya</taxon>
        <taxon>Basidiomycota</taxon>
        <taxon>Agaricomycotina</taxon>
        <taxon>Agaricomycetes</taxon>
        <taxon>Agaricomycetidae</taxon>
        <taxon>Agaricales</taxon>
        <taxon>Pleurotineae</taxon>
        <taxon>Pleurotaceae</taxon>
        <taxon>Pleurotus</taxon>
    </lineage>
</organism>
<evidence type="ECO:0000256" key="1">
    <source>
        <dbReference type="SAM" id="MobiDB-lite"/>
    </source>
</evidence>
<gene>
    <name evidence="2" type="ORF">BDN71DRAFT_1456582</name>
</gene>
<protein>
    <submittedName>
        <fullName evidence="2">Uncharacterized protein</fullName>
    </submittedName>
</protein>
<comment type="caution">
    <text evidence="2">The sequence shown here is derived from an EMBL/GenBank/DDBJ whole genome shotgun (WGS) entry which is preliminary data.</text>
</comment>
<evidence type="ECO:0000313" key="3">
    <source>
        <dbReference type="Proteomes" id="UP000807025"/>
    </source>
</evidence>
<sequence length="166" mass="18231">MRRSSPQVGSPRPRQPYPYQLSHAWVITGVDFWVGSSRDGGPPWRDPTEGPIDVPGLLTCTLDSYSPRRCRLWRLGGPSTVDTPSRDENRPYRVSVEADLEGTSCGHHTLGAAHTIGHRRTRTPRALAAPPKEQHHNPADWPGVTDDEKTKGLSGRANGARGQISL</sequence>
<dbReference type="Proteomes" id="UP000807025">
    <property type="component" value="Unassembled WGS sequence"/>
</dbReference>
<dbReference type="AlphaFoldDB" id="A0A9P5ZJT2"/>
<accession>A0A9P5ZJT2</accession>
<feature type="region of interest" description="Disordered" evidence="1">
    <location>
        <begin position="127"/>
        <end position="166"/>
    </location>
</feature>